<dbReference type="EMBL" id="JACIIK010000006">
    <property type="protein sequence ID" value="MBB6203032.1"/>
    <property type="molecule type" value="Genomic_DNA"/>
</dbReference>
<dbReference type="Proteomes" id="UP000518681">
    <property type="component" value="Unassembled WGS sequence"/>
</dbReference>
<protein>
    <submittedName>
        <fullName evidence="1">Uncharacterized protein</fullName>
    </submittedName>
</protein>
<sequence>MRAELQQCGAVIGHLARDCFGRDAVDILLSENGPHFRLGMETPFRLDLTEHRHTGLAQGCSNNRFDGIERAFEREYRVLLIRYASNSNRLRADIRHRHLDR</sequence>
<dbReference type="RefSeq" id="WP_183798329.1">
    <property type="nucleotide sequence ID" value="NZ_JACIII010000006.1"/>
</dbReference>
<dbReference type="AlphaFoldDB" id="A0AAW3V042"/>
<evidence type="ECO:0000313" key="1">
    <source>
        <dbReference type="EMBL" id="MBB6203032.1"/>
    </source>
</evidence>
<proteinExistence type="predicted"/>
<gene>
    <name evidence="1" type="ORF">GGD69_003900</name>
</gene>
<organism evidence="1 2">
    <name type="scientific">Paraburkholderia fungorum</name>
    <dbReference type="NCBI Taxonomy" id="134537"/>
    <lineage>
        <taxon>Bacteria</taxon>
        <taxon>Pseudomonadati</taxon>
        <taxon>Pseudomonadota</taxon>
        <taxon>Betaproteobacteria</taxon>
        <taxon>Burkholderiales</taxon>
        <taxon>Burkholderiaceae</taxon>
        <taxon>Paraburkholderia</taxon>
    </lineage>
</organism>
<reference evidence="1 2" key="1">
    <citation type="submission" date="2020-08" db="EMBL/GenBank/DDBJ databases">
        <title>Genomic Encyclopedia of Type Strains, Phase IV (KMG-V): Genome sequencing to study the core and pangenomes of soil and plant-associated prokaryotes.</title>
        <authorList>
            <person name="Whitman W."/>
        </authorList>
    </citation>
    <scope>NUCLEOTIDE SEQUENCE [LARGE SCALE GENOMIC DNA]</scope>
    <source>
        <strain evidence="1 2">SEMIA 4013</strain>
    </source>
</reference>
<comment type="caution">
    <text evidence="1">The sequence shown here is derived from an EMBL/GenBank/DDBJ whole genome shotgun (WGS) entry which is preliminary data.</text>
</comment>
<evidence type="ECO:0000313" key="2">
    <source>
        <dbReference type="Proteomes" id="UP000518681"/>
    </source>
</evidence>
<name>A0AAW3V042_9BURK</name>
<accession>A0AAW3V042</accession>